<keyword evidence="1" id="KW-0175">Coiled coil</keyword>
<sequence length="645" mass="69266">MPSTEVSNKALDDAAARVQELVAQAVEWKDGHSGHLRMAMDLAKILSPVFEQHGRSASMIPPLLLSAAMELHHHVDPTTCQSFLSPPKALTFIGTSNPSVSSHPPMQTATHMIANAPAEPLVAPKSKPKAKAKRKKTLTVVDSSDSDGIEIIEHVVATNDIGPDNRRGKGTQTALPEDVDGDTPVEIVQANTVTGRQRPMPRRKQTQPTGSHDTKSVVMDRKGKGKEVPPPVDIMDGDGIAPLKSKRSRESSWNEQLTGRTPSATRPPVSAYTGDQRKPWFEQPHPLPATVDRKLNIGKQHKSSHRRTPSMECTEDPSPEATADVANELVVPTKSINMNMASSQNAVPRRLSLPPITAVSAGSPPLLESSPAVMHPSIPPPRHMQLPPSHTQHMDIDVPADTVVKDLQAMTLEVGQDSASVLKGHEEMYNTIHDLRNQVVELRARNAAAAESLEVLNIRVAAQDVEMRSIETLHADVAVLQEQVRALHEESRTHENQLRAADVKLASQGSTTAVLQDAYEALRQCLIPTPSIPPHYNNAVFFPPSHQHQHPYNQGLSVGQAQAMERMYFNFTPGPSTAAGPSAGTLSAGVSLPGTMHALSGPSTVAGPSLTSGMHAPSGPSGSHVTRSSQSTGNLGESASAFRRN</sequence>
<dbReference type="EMBL" id="JABBWE010000096">
    <property type="protein sequence ID" value="KAG1786192.1"/>
    <property type="molecule type" value="Genomic_DNA"/>
</dbReference>
<protein>
    <submittedName>
        <fullName evidence="3">Uncharacterized protein</fullName>
    </submittedName>
</protein>
<feature type="region of interest" description="Disordered" evidence="2">
    <location>
        <begin position="599"/>
        <end position="645"/>
    </location>
</feature>
<name>A0A9P7AC23_9AGAM</name>
<keyword evidence="4" id="KW-1185">Reference proteome</keyword>
<dbReference type="OrthoDB" id="2648142at2759"/>
<feature type="region of interest" description="Disordered" evidence="2">
    <location>
        <begin position="194"/>
        <end position="288"/>
    </location>
</feature>
<feature type="compositionally biased region" description="Polar residues" evidence="2">
    <location>
        <begin position="620"/>
        <end position="637"/>
    </location>
</feature>
<reference evidence="3" key="1">
    <citation type="journal article" date="2020" name="New Phytol.">
        <title>Comparative genomics reveals dynamic genome evolution in host specialist ectomycorrhizal fungi.</title>
        <authorList>
            <person name="Lofgren L.A."/>
            <person name="Nguyen N.H."/>
            <person name="Vilgalys R."/>
            <person name="Ruytinx J."/>
            <person name="Liao H.L."/>
            <person name="Branco S."/>
            <person name="Kuo A."/>
            <person name="LaButti K."/>
            <person name="Lipzen A."/>
            <person name="Andreopoulos W."/>
            <person name="Pangilinan J."/>
            <person name="Riley R."/>
            <person name="Hundley H."/>
            <person name="Na H."/>
            <person name="Barry K."/>
            <person name="Grigoriev I.V."/>
            <person name="Stajich J.E."/>
            <person name="Kennedy P.G."/>
        </authorList>
    </citation>
    <scope>NUCLEOTIDE SEQUENCE</scope>
    <source>
        <strain evidence="3">S12</strain>
    </source>
</reference>
<organism evidence="3 4">
    <name type="scientific">Suillus plorans</name>
    <dbReference type="NCBI Taxonomy" id="116603"/>
    <lineage>
        <taxon>Eukaryota</taxon>
        <taxon>Fungi</taxon>
        <taxon>Dikarya</taxon>
        <taxon>Basidiomycota</taxon>
        <taxon>Agaricomycotina</taxon>
        <taxon>Agaricomycetes</taxon>
        <taxon>Agaricomycetidae</taxon>
        <taxon>Boletales</taxon>
        <taxon>Suillineae</taxon>
        <taxon>Suillaceae</taxon>
        <taxon>Suillus</taxon>
    </lineage>
</organism>
<evidence type="ECO:0000256" key="2">
    <source>
        <dbReference type="SAM" id="MobiDB-lite"/>
    </source>
</evidence>
<proteinExistence type="predicted"/>
<dbReference type="GeneID" id="64601436"/>
<dbReference type="AlphaFoldDB" id="A0A9P7AC23"/>
<evidence type="ECO:0000256" key="1">
    <source>
        <dbReference type="SAM" id="Coils"/>
    </source>
</evidence>
<dbReference type="RefSeq" id="XP_041153654.1">
    <property type="nucleotide sequence ID" value="XM_041307672.1"/>
</dbReference>
<evidence type="ECO:0000313" key="4">
    <source>
        <dbReference type="Proteomes" id="UP000719766"/>
    </source>
</evidence>
<evidence type="ECO:0000313" key="3">
    <source>
        <dbReference type="EMBL" id="KAG1786192.1"/>
    </source>
</evidence>
<dbReference type="Proteomes" id="UP000719766">
    <property type="component" value="Unassembled WGS sequence"/>
</dbReference>
<gene>
    <name evidence="3" type="ORF">HD556DRAFT_1449928</name>
</gene>
<feature type="coiled-coil region" evidence="1">
    <location>
        <begin position="425"/>
        <end position="497"/>
    </location>
</feature>
<feature type="region of interest" description="Disordered" evidence="2">
    <location>
        <begin position="300"/>
        <end position="321"/>
    </location>
</feature>
<accession>A0A9P7AC23</accession>
<feature type="compositionally biased region" description="Polar residues" evidence="2">
    <location>
        <begin position="251"/>
        <end position="264"/>
    </location>
</feature>
<feature type="compositionally biased region" description="Basic and acidic residues" evidence="2">
    <location>
        <begin position="212"/>
        <end position="227"/>
    </location>
</feature>
<comment type="caution">
    <text evidence="3">The sequence shown here is derived from an EMBL/GenBank/DDBJ whole genome shotgun (WGS) entry which is preliminary data.</text>
</comment>